<evidence type="ECO:0000313" key="2">
    <source>
        <dbReference type="Proteomes" id="UP000234681"/>
    </source>
</evidence>
<dbReference type="AlphaFoldDB" id="A6HEE7"/>
<proteinExistence type="predicted"/>
<feature type="non-terminal residue" evidence="1">
    <location>
        <position position="58"/>
    </location>
</feature>
<gene>
    <name evidence="1" type="ORF">rCG_33425</name>
</gene>
<protein>
    <submittedName>
        <fullName evidence="1">RCG33425, isoform CRA_a</fullName>
    </submittedName>
</protein>
<organism evidence="1 2">
    <name type="scientific">Rattus norvegicus</name>
    <name type="common">Rat</name>
    <dbReference type="NCBI Taxonomy" id="10116"/>
    <lineage>
        <taxon>Eukaryota</taxon>
        <taxon>Metazoa</taxon>
        <taxon>Chordata</taxon>
        <taxon>Craniata</taxon>
        <taxon>Vertebrata</taxon>
        <taxon>Euteleostomi</taxon>
        <taxon>Mammalia</taxon>
        <taxon>Eutheria</taxon>
        <taxon>Euarchontoglires</taxon>
        <taxon>Glires</taxon>
        <taxon>Rodentia</taxon>
        <taxon>Myomorpha</taxon>
        <taxon>Muroidea</taxon>
        <taxon>Muridae</taxon>
        <taxon>Murinae</taxon>
        <taxon>Rattus</taxon>
    </lineage>
</organism>
<sequence>MRLGVRYLPPVPEWHSSLGCTHERMTQCACIRTSESVTPWSLPGAVLQMPLINVFISS</sequence>
<accession>A6HEE7</accession>
<dbReference type="EMBL" id="CH473948">
    <property type="protein sequence ID" value="EDM04402.1"/>
    <property type="molecule type" value="Genomic_DNA"/>
</dbReference>
<dbReference type="Proteomes" id="UP000234681">
    <property type="component" value="Chromosome 10"/>
</dbReference>
<reference evidence="1 2" key="1">
    <citation type="submission" date="2005-07" db="EMBL/GenBank/DDBJ databases">
        <authorList>
            <person name="Mural R.J."/>
            <person name="Li P.W."/>
            <person name="Adams M.D."/>
            <person name="Amanatides P.G."/>
            <person name="Baden-Tillson H."/>
            <person name="Barnstead M."/>
            <person name="Chin S.H."/>
            <person name="Dew I."/>
            <person name="Evans C.A."/>
            <person name="Ferriera S."/>
            <person name="Flanigan M."/>
            <person name="Fosler C."/>
            <person name="Glodek A."/>
            <person name="Gu Z."/>
            <person name="Holt R.A."/>
            <person name="Jennings D."/>
            <person name="Kraft C.L."/>
            <person name="Lu F."/>
            <person name="Nguyen T."/>
            <person name="Nusskern D.R."/>
            <person name="Pfannkoch C.M."/>
            <person name="Sitter C."/>
            <person name="Sutton G.G."/>
            <person name="Venter J.C."/>
            <person name="Wang Z."/>
            <person name="Woodage T."/>
            <person name="Zheng X.H."/>
            <person name="Zhong F."/>
        </authorList>
    </citation>
    <scope>NUCLEOTIDE SEQUENCE [LARGE SCALE GENOMIC DNA]</scope>
    <source>
        <strain>BN</strain>
        <strain evidence="2">Sprague-Dawley</strain>
    </source>
</reference>
<evidence type="ECO:0000313" key="1">
    <source>
        <dbReference type="EMBL" id="EDM04402.1"/>
    </source>
</evidence>
<name>A6HEE7_RAT</name>